<dbReference type="InterPro" id="IPR050109">
    <property type="entry name" value="HTH-type_TetR-like_transc_reg"/>
</dbReference>
<dbReference type="InterPro" id="IPR009057">
    <property type="entry name" value="Homeodomain-like_sf"/>
</dbReference>
<evidence type="ECO:0000313" key="7">
    <source>
        <dbReference type="Proteomes" id="UP000635996"/>
    </source>
</evidence>
<evidence type="ECO:0000256" key="2">
    <source>
        <dbReference type="ARBA" id="ARBA00023125"/>
    </source>
</evidence>
<dbReference type="Proteomes" id="UP000635996">
    <property type="component" value="Unassembled WGS sequence"/>
</dbReference>
<evidence type="ECO:0000256" key="3">
    <source>
        <dbReference type="ARBA" id="ARBA00023163"/>
    </source>
</evidence>
<keyword evidence="3" id="KW-0804">Transcription</keyword>
<feature type="domain" description="HTH tetR-type" evidence="5">
    <location>
        <begin position="10"/>
        <end position="70"/>
    </location>
</feature>
<dbReference type="PRINTS" id="PR00455">
    <property type="entry name" value="HTHTETR"/>
</dbReference>
<dbReference type="InterPro" id="IPR036271">
    <property type="entry name" value="Tet_transcr_reg_TetR-rel_C_sf"/>
</dbReference>
<dbReference type="PANTHER" id="PTHR30055">
    <property type="entry name" value="HTH-TYPE TRANSCRIPTIONAL REGULATOR RUTR"/>
    <property type="match status" value="1"/>
</dbReference>
<dbReference type="Gene3D" id="1.10.10.60">
    <property type="entry name" value="Homeodomain-like"/>
    <property type="match status" value="1"/>
</dbReference>
<accession>A0ABX0YSF7</accession>
<evidence type="ECO:0000256" key="4">
    <source>
        <dbReference type="PROSITE-ProRule" id="PRU00335"/>
    </source>
</evidence>
<evidence type="ECO:0000256" key="1">
    <source>
        <dbReference type="ARBA" id="ARBA00023015"/>
    </source>
</evidence>
<feature type="DNA-binding region" description="H-T-H motif" evidence="4">
    <location>
        <begin position="33"/>
        <end position="52"/>
    </location>
</feature>
<keyword evidence="7" id="KW-1185">Reference proteome</keyword>
<comment type="caution">
    <text evidence="6">The sequence shown here is derived from an EMBL/GenBank/DDBJ whole genome shotgun (WGS) entry which is preliminary data.</text>
</comment>
<proteinExistence type="predicted"/>
<dbReference type="SUPFAM" id="SSF48498">
    <property type="entry name" value="Tetracyclin repressor-like, C-terminal domain"/>
    <property type="match status" value="1"/>
</dbReference>
<dbReference type="Gene3D" id="1.10.357.10">
    <property type="entry name" value="Tetracycline Repressor, domain 2"/>
    <property type="match status" value="1"/>
</dbReference>
<reference evidence="6 7" key="1">
    <citation type="submission" date="2020-03" db="EMBL/GenBank/DDBJ databases">
        <title>WGS of actinomycetes isolated from Thailand.</title>
        <authorList>
            <person name="Thawai C."/>
        </authorList>
    </citation>
    <scope>NUCLEOTIDE SEQUENCE [LARGE SCALE GENOMIC DNA]</scope>
    <source>
        <strain evidence="6 7">NBRC 13905</strain>
    </source>
</reference>
<evidence type="ECO:0000259" key="5">
    <source>
        <dbReference type="PROSITE" id="PS50977"/>
    </source>
</evidence>
<name>A0ABX0YSF7_STRTL</name>
<dbReference type="PROSITE" id="PS50977">
    <property type="entry name" value="HTH_TETR_2"/>
    <property type="match status" value="1"/>
</dbReference>
<evidence type="ECO:0000313" key="6">
    <source>
        <dbReference type="EMBL" id="NJP14010.1"/>
    </source>
</evidence>
<protein>
    <submittedName>
        <fullName evidence="6">TetR/AcrR family transcriptional regulator</fullName>
    </submittedName>
</protein>
<dbReference type="Pfam" id="PF16859">
    <property type="entry name" value="TetR_C_11"/>
    <property type="match status" value="1"/>
</dbReference>
<dbReference type="EMBL" id="JAATEL010000005">
    <property type="protein sequence ID" value="NJP14010.1"/>
    <property type="molecule type" value="Genomic_DNA"/>
</dbReference>
<sequence length="197" mass="21427">MRTAGRKKDPQIDQAVLRATLELLEEVGYAGTSISQVAARVGVYRPAIYRRWPSKQHLVAEAVASALGDEPTPDTGDLRADLLTGVGTLVEAFTATNVSRVLPALVADLARQPDLRQDFLDSVFQPRRASTARRLRAAAERGDIRPDFDMEFVLDALAAPVYYRALFGHGSVTPELTEQSVDLVLASLRSRPSSPGD</sequence>
<dbReference type="InterPro" id="IPR001647">
    <property type="entry name" value="HTH_TetR"/>
</dbReference>
<dbReference type="Pfam" id="PF00440">
    <property type="entry name" value="TetR_N"/>
    <property type="match status" value="1"/>
</dbReference>
<gene>
    <name evidence="6" type="ORF">HCJ95_06800</name>
</gene>
<dbReference type="InterPro" id="IPR011075">
    <property type="entry name" value="TetR_C"/>
</dbReference>
<dbReference type="PANTHER" id="PTHR30055:SF148">
    <property type="entry name" value="TETR-FAMILY TRANSCRIPTIONAL REGULATOR"/>
    <property type="match status" value="1"/>
</dbReference>
<dbReference type="SUPFAM" id="SSF46689">
    <property type="entry name" value="Homeodomain-like"/>
    <property type="match status" value="1"/>
</dbReference>
<keyword evidence="1" id="KW-0805">Transcription regulation</keyword>
<keyword evidence="2 4" id="KW-0238">DNA-binding</keyword>
<organism evidence="6 7">
    <name type="scientific">Streptomyces thermoviolaceus subsp. thermoviolaceus</name>
    <dbReference type="NCBI Taxonomy" id="66860"/>
    <lineage>
        <taxon>Bacteria</taxon>
        <taxon>Bacillati</taxon>
        <taxon>Actinomycetota</taxon>
        <taxon>Actinomycetes</taxon>
        <taxon>Kitasatosporales</taxon>
        <taxon>Streptomycetaceae</taxon>
        <taxon>Streptomyces</taxon>
    </lineage>
</organism>